<reference evidence="6 7" key="1">
    <citation type="journal article" date="2017" name="Int. J. Syst. Evol. Microbiol.">
        <title>Ramlibacter monticola sp. nov., isolated from forest soil.</title>
        <authorList>
            <person name="Chaudhary D.K."/>
            <person name="Kim J."/>
        </authorList>
    </citation>
    <scope>NUCLEOTIDE SEQUENCE [LARGE SCALE GENOMIC DNA]</scope>
    <source>
        <strain evidence="6 7">KACC 19175</strain>
    </source>
</reference>
<dbReference type="PANTHER" id="PTHR24567:SF75">
    <property type="entry name" value="FUMARATE AND NITRATE REDUCTION REGULATORY PROTEIN"/>
    <property type="match status" value="1"/>
</dbReference>
<dbReference type="InterPro" id="IPR036388">
    <property type="entry name" value="WH-like_DNA-bd_sf"/>
</dbReference>
<dbReference type="PRINTS" id="PR00034">
    <property type="entry name" value="HTHCRP"/>
</dbReference>
<proteinExistence type="predicted"/>
<sequence length="261" mass="28802">MQTVVAATAPVRFVPRETALQAPASPAAITTLCSTCHLKELCLPCGLTGIDVERLDGLKFARRRVKEGEALYHEGENFQFLYAVRSGTFKSILNLKDGREQVTGFQMAGELLGLDGLASGKHASSAIALEDGEICAIPYAHLTELATVSPHLHLAMSRMMSREIVREHGLMMLLGSMNAEQRLAAFLLNISQRMKARGYSASEFHLRMMRVDIGSYLGMKLETVSRTFTSFQHQGLLKVDKKHVKILDLDALQQIFDGPVQ</sequence>
<dbReference type="InterPro" id="IPR036390">
    <property type="entry name" value="WH_DNA-bd_sf"/>
</dbReference>
<dbReference type="Gene3D" id="2.60.120.10">
    <property type="entry name" value="Jelly Rolls"/>
    <property type="match status" value="1"/>
</dbReference>
<feature type="domain" description="HTH crp-type" evidence="5">
    <location>
        <begin position="177"/>
        <end position="250"/>
    </location>
</feature>
<gene>
    <name evidence="6" type="ORF">JJ685_28560</name>
</gene>
<evidence type="ECO:0000259" key="4">
    <source>
        <dbReference type="PROSITE" id="PS50042"/>
    </source>
</evidence>
<dbReference type="CDD" id="cd00092">
    <property type="entry name" value="HTH_CRP"/>
    <property type="match status" value="1"/>
</dbReference>
<dbReference type="Gene3D" id="1.10.10.10">
    <property type="entry name" value="Winged helix-like DNA-binding domain superfamily/Winged helix DNA-binding domain"/>
    <property type="match status" value="1"/>
</dbReference>
<evidence type="ECO:0000259" key="5">
    <source>
        <dbReference type="PROSITE" id="PS51063"/>
    </source>
</evidence>
<dbReference type="InterPro" id="IPR012318">
    <property type="entry name" value="HTH_CRP"/>
</dbReference>
<dbReference type="Proteomes" id="UP000599109">
    <property type="component" value="Unassembled WGS sequence"/>
</dbReference>
<comment type="caution">
    <text evidence="6">The sequence shown here is derived from an EMBL/GenBank/DDBJ whole genome shotgun (WGS) entry which is preliminary data.</text>
</comment>
<keyword evidence="2" id="KW-0238">DNA-binding</keyword>
<dbReference type="FunFam" id="1.10.10.10:FF:000028">
    <property type="entry name" value="Fumarate/nitrate reduction transcriptional regulator Fnr"/>
    <property type="match status" value="1"/>
</dbReference>
<dbReference type="SMART" id="SM00419">
    <property type="entry name" value="HTH_CRP"/>
    <property type="match status" value="1"/>
</dbReference>
<evidence type="ECO:0000256" key="1">
    <source>
        <dbReference type="ARBA" id="ARBA00023015"/>
    </source>
</evidence>
<dbReference type="InterPro" id="IPR018490">
    <property type="entry name" value="cNMP-bd_dom_sf"/>
</dbReference>
<dbReference type="InterPro" id="IPR000595">
    <property type="entry name" value="cNMP-bd_dom"/>
</dbReference>
<keyword evidence="1" id="KW-0805">Transcription regulation</keyword>
<dbReference type="PROSITE" id="PS51063">
    <property type="entry name" value="HTH_CRP_2"/>
    <property type="match status" value="1"/>
</dbReference>
<keyword evidence="3" id="KW-0804">Transcription</keyword>
<name>A0A937CXC5_9BURK</name>
<evidence type="ECO:0000313" key="6">
    <source>
        <dbReference type="EMBL" id="MBL0395118.1"/>
    </source>
</evidence>
<dbReference type="GO" id="GO:0003700">
    <property type="term" value="F:DNA-binding transcription factor activity"/>
    <property type="evidence" value="ECO:0007669"/>
    <property type="project" value="TreeGrafter"/>
</dbReference>
<dbReference type="InterPro" id="IPR014710">
    <property type="entry name" value="RmlC-like_jellyroll"/>
</dbReference>
<dbReference type="GO" id="GO:0005829">
    <property type="term" value="C:cytosol"/>
    <property type="evidence" value="ECO:0007669"/>
    <property type="project" value="TreeGrafter"/>
</dbReference>
<protein>
    <submittedName>
        <fullName evidence="6">Helix-turn-helix domain-containing protein</fullName>
    </submittedName>
</protein>
<dbReference type="SUPFAM" id="SSF46785">
    <property type="entry name" value="Winged helix' DNA-binding domain"/>
    <property type="match status" value="1"/>
</dbReference>
<dbReference type="AlphaFoldDB" id="A0A937CXC5"/>
<feature type="domain" description="Cyclic nucleotide-binding" evidence="4">
    <location>
        <begin position="52"/>
        <end position="127"/>
    </location>
</feature>
<keyword evidence="7" id="KW-1185">Reference proteome</keyword>
<evidence type="ECO:0000256" key="3">
    <source>
        <dbReference type="ARBA" id="ARBA00023163"/>
    </source>
</evidence>
<dbReference type="InterPro" id="IPR050397">
    <property type="entry name" value="Env_Response_Regulators"/>
</dbReference>
<dbReference type="CDD" id="cd00038">
    <property type="entry name" value="CAP_ED"/>
    <property type="match status" value="1"/>
</dbReference>
<accession>A0A937CXC5</accession>
<dbReference type="RefSeq" id="WP_201677789.1">
    <property type="nucleotide sequence ID" value="NZ_JAEQNE010000012.1"/>
</dbReference>
<evidence type="ECO:0000256" key="2">
    <source>
        <dbReference type="ARBA" id="ARBA00023125"/>
    </source>
</evidence>
<evidence type="ECO:0000313" key="7">
    <source>
        <dbReference type="Proteomes" id="UP000599109"/>
    </source>
</evidence>
<dbReference type="Pfam" id="PF00027">
    <property type="entry name" value="cNMP_binding"/>
    <property type="match status" value="1"/>
</dbReference>
<dbReference type="GO" id="GO:0003677">
    <property type="term" value="F:DNA binding"/>
    <property type="evidence" value="ECO:0007669"/>
    <property type="project" value="UniProtKB-KW"/>
</dbReference>
<dbReference type="Pfam" id="PF13545">
    <property type="entry name" value="HTH_Crp_2"/>
    <property type="match status" value="1"/>
</dbReference>
<dbReference type="EMBL" id="JAEQNE010000012">
    <property type="protein sequence ID" value="MBL0395118.1"/>
    <property type="molecule type" value="Genomic_DNA"/>
</dbReference>
<organism evidence="6 7">
    <name type="scientific">Ramlibacter monticola</name>
    <dbReference type="NCBI Taxonomy" id="1926872"/>
    <lineage>
        <taxon>Bacteria</taxon>
        <taxon>Pseudomonadati</taxon>
        <taxon>Pseudomonadota</taxon>
        <taxon>Betaproteobacteria</taxon>
        <taxon>Burkholderiales</taxon>
        <taxon>Comamonadaceae</taxon>
        <taxon>Ramlibacter</taxon>
    </lineage>
</organism>
<dbReference type="SMART" id="SM00100">
    <property type="entry name" value="cNMP"/>
    <property type="match status" value="1"/>
</dbReference>
<dbReference type="PANTHER" id="PTHR24567">
    <property type="entry name" value="CRP FAMILY TRANSCRIPTIONAL REGULATORY PROTEIN"/>
    <property type="match status" value="1"/>
</dbReference>
<dbReference type="SUPFAM" id="SSF51206">
    <property type="entry name" value="cAMP-binding domain-like"/>
    <property type="match status" value="1"/>
</dbReference>
<dbReference type="PROSITE" id="PS50042">
    <property type="entry name" value="CNMP_BINDING_3"/>
    <property type="match status" value="1"/>
</dbReference>